<dbReference type="InterPro" id="IPR017824">
    <property type="entry name" value="Aminodeoxychorismate_lyase_IV"/>
</dbReference>
<accession>A0A1R4I1T6</accession>
<dbReference type="PANTHER" id="PTHR42743:SF2">
    <property type="entry name" value="AMINODEOXYCHORISMATE LYASE"/>
    <property type="match status" value="1"/>
</dbReference>
<evidence type="ECO:0000256" key="3">
    <source>
        <dbReference type="ARBA" id="ARBA00011738"/>
    </source>
</evidence>
<proteinExistence type="inferred from homology"/>
<dbReference type="Pfam" id="PF01063">
    <property type="entry name" value="Aminotran_4"/>
    <property type="match status" value="1"/>
</dbReference>
<dbReference type="PANTHER" id="PTHR42743">
    <property type="entry name" value="AMINO-ACID AMINOTRANSFERASE"/>
    <property type="match status" value="1"/>
</dbReference>
<dbReference type="InterPro" id="IPR043131">
    <property type="entry name" value="BCAT-like_N"/>
</dbReference>
<dbReference type="InterPro" id="IPR001544">
    <property type="entry name" value="Aminotrans_IV"/>
</dbReference>
<dbReference type="EC" id="4.1.3.38" evidence="8 10"/>
<evidence type="ECO:0000313" key="12">
    <source>
        <dbReference type="Proteomes" id="UP000196331"/>
    </source>
</evidence>
<comment type="subunit">
    <text evidence="3">Homodimer.</text>
</comment>
<comment type="pathway">
    <text evidence="7">Cofactor biosynthesis; tetrahydrofolate biosynthesis; 4-aminobenzoate from chorismate: step 2/2.</text>
</comment>
<dbReference type="InterPro" id="IPR043132">
    <property type="entry name" value="BCAT-like_C"/>
</dbReference>
<dbReference type="Proteomes" id="UP000196331">
    <property type="component" value="Unassembled WGS sequence"/>
</dbReference>
<dbReference type="EMBL" id="FUKM01000048">
    <property type="protein sequence ID" value="SJN13770.1"/>
    <property type="molecule type" value="Genomic_DNA"/>
</dbReference>
<dbReference type="GO" id="GO:0008153">
    <property type="term" value="P:4-aminobenzoate biosynthetic process"/>
    <property type="evidence" value="ECO:0007669"/>
    <property type="project" value="UniProtKB-UniRule"/>
</dbReference>
<dbReference type="SUPFAM" id="SSF56752">
    <property type="entry name" value="D-aminoacid aminotransferase-like PLP-dependent enzymes"/>
    <property type="match status" value="1"/>
</dbReference>
<evidence type="ECO:0000313" key="11">
    <source>
        <dbReference type="EMBL" id="SJN13770.1"/>
    </source>
</evidence>
<keyword evidence="5" id="KW-0289">Folate biosynthesis</keyword>
<dbReference type="Gene3D" id="3.30.470.10">
    <property type="match status" value="1"/>
</dbReference>
<gene>
    <name evidence="11" type="ORF">CZ787_11795</name>
</gene>
<evidence type="ECO:0000256" key="5">
    <source>
        <dbReference type="ARBA" id="ARBA00022909"/>
    </source>
</evidence>
<name>A0A1R4I1T6_9GAMM</name>
<comment type="cofactor">
    <cofactor evidence="1">
        <name>pyridoxal 5'-phosphate</name>
        <dbReference type="ChEBI" id="CHEBI:597326"/>
    </cofactor>
</comment>
<evidence type="ECO:0000256" key="2">
    <source>
        <dbReference type="ARBA" id="ARBA00009320"/>
    </source>
</evidence>
<dbReference type="GO" id="GO:0008696">
    <property type="term" value="F:4-amino-4-deoxychorismate lyase activity"/>
    <property type="evidence" value="ECO:0007669"/>
    <property type="project" value="UniProtKB-UniRule"/>
</dbReference>
<keyword evidence="4" id="KW-0663">Pyridoxal phosphate</keyword>
<evidence type="ECO:0000256" key="4">
    <source>
        <dbReference type="ARBA" id="ARBA00022898"/>
    </source>
</evidence>
<reference evidence="11 12" key="1">
    <citation type="submission" date="2017-02" db="EMBL/GenBank/DDBJ databases">
        <authorList>
            <person name="Dridi B."/>
        </authorList>
    </citation>
    <scope>NUCLEOTIDE SEQUENCE [LARGE SCALE GENOMIC DNA]</scope>
    <source>
        <strain evidence="11 12">JB380</strain>
    </source>
</reference>
<dbReference type="OrthoDB" id="9805628at2"/>
<evidence type="ECO:0000256" key="6">
    <source>
        <dbReference type="ARBA" id="ARBA00023239"/>
    </source>
</evidence>
<dbReference type="AlphaFoldDB" id="A0A1R4I1T6"/>
<evidence type="ECO:0000256" key="8">
    <source>
        <dbReference type="ARBA" id="ARBA00035676"/>
    </source>
</evidence>
<evidence type="ECO:0000256" key="10">
    <source>
        <dbReference type="NCBIfam" id="TIGR03461"/>
    </source>
</evidence>
<dbReference type="NCBIfam" id="TIGR03461">
    <property type="entry name" value="pabC_Proteo"/>
    <property type="match status" value="1"/>
</dbReference>
<dbReference type="InterPro" id="IPR050571">
    <property type="entry name" value="Class-IV_PLP-Dep_Aminotrnsfr"/>
</dbReference>
<dbReference type="InterPro" id="IPR036038">
    <property type="entry name" value="Aminotransferase-like"/>
</dbReference>
<evidence type="ECO:0000256" key="9">
    <source>
        <dbReference type="ARBA" id="ARBA00049529"/>
    </source>
</evidence>
<sequence>MTLPQVPFDDRGLAYGDGVFETVLLRNGKPVLWAYHVARLVKGCQRLGIPVPCQEAIDATWQGSATAPLEVLKLIVTRGSGGRGYALPDTPTPRLLSRRTSFAPMVERWKSGVTVRICRIRLAHQPALAGIKHLNRLENVMARQEWQDVSIAEGLLADAQGQLIEATSMNLFWQQHGELFTPPLDTCGVAGTLRAALIAEGAVREANLTLEALPAVERAWVANSVQGVWPVATLLSEDADCLQRWPINQPDKFQTQAHRLLGYASTYTASPDLFC</sequence>
<organism evidence="11 12">
    <name type="scientific">Halomonas citrativorans</name>
    <dbReference type="NCBI Taxonomy" id="2742612"/>
    <lineage>
        <taxon>Bacteria</taxon>
        <taxon>Pseudomonadati</taxon>
        <taxon>Pseudomonadota</taxon>
        <taxon>Gammaproteobacteria</taxon>
        <taxon>Oceanospirillales</taxon>
        <taxon>Halomonadaceae</taxon>
        <taxon>Halomonas</taxon>
    </lineage>
</organism>
<dbReference type="GO" id="GO:0046656">
    <property type="term" value="P:folic acid biosynthetic process"/>
    <property type="evidence" value="ECO:0007669"/>
    <property type="project" value="UniProtKB-KW"/>
</dbReference>
<comment type="catalytic activity">
    <reaction evidence="9">
        <text>4-amino-4-deoxychorismate = 4-aminobenzoate + pyruvate + H(+)</text>
        <dbReference type="Rhea" id="RHEA:16201"/>
        <dbReference type="ChEBI" id="CHEBI:15361"/>
        <dbReference type="ChEBI" id="CHEBI:15378"/>
        <dbReference type="ChEBI" id="CHEBI:17836"/>
        <dbReference type="ChEBI" id="CHEBI:58406"/>
        <dbReference type="EC" id="4.1.3.38"/>
    </reaction>
</comment>
<keyword evidence="6 11" id="KW-0456">Lyase</keyword>
<evidence type="ECO:0000256" key="1">
    <source>
        <dbReference type="ARBA" id="ARBA00001933"/>
    </source>
</evidence>
<evidence type="ECO:0000256" key="7">
    <source>
        <dbReference type="ARBA" id="ARBA00035633"/>
    </source>
</evidence>
<protein>
    <recommendedName>
        <fullName evidence="8 10">Aminodeoxychorismate lyase</fullName>
        <ecNumber evidence="8 10">4.1.3.38</ecNumber>
    </recommendedName>
</protein>
<dbReference type="RefSeq" id="WP_087109281.1">
    <property type="nucleotide sequence ID" value="NZ_FUKM01000048.1"/>
</dbReference>
<dbReference type="GO" id="GO:0030170">
    <property type="term" value="F:pyridoxal phosphate binding"/>
    <property type="evidence" value="ECO:0007669"/>
    <property type="project" value="InterPro"/>
</dbReference>
<comment type="caution">
    <text evidence="11">The sequence shown here is derived from an EMBL/GenBank/DDBJ whole genome shotgun (WGS) entry which is preliminary data.</text>
</comment>
<dbReference type="GO" id="GO:0005829">
    <property type="term" value="C:cytosol"/>
    <property type="evidence" value="ECO:0007669"/>
    <property type="project" value="TreeGrafter"/>
</dbReference>
<comment type="similarity">
    <text evidence="2">Belongs to the class-IV pyridoxal-phosphate-dependent aminotransferase family.</text>
</comment>
<dbReference type="Gene3D" id="3.20.10.10">
    <property type="entry name" value="D-amino Acid Aminotransferase, subunit A, domain 2"/>
    <property type="match status" value="1"/>
</dbReference>